<protein>
    <submittedName>
        <fullName evidence="4">Chromosome partitioning protein, ParB family</fullName>
    </submittedName>
</protein>
<accession>A0A1M7GPT4</accession>
<dbReference type="EMBL" id="FNTI01000001">
    <property type="protein sequence ID" value="SEE21684.1"/>
    <property type="molecule type" value="Genomic_DNA"/>
</dbReference>
<dbReference type="Gene3D" id="1.10.10.2830">
    <property type="match status" value="1"/>
</dbReference>
<dbReference type="SUPFAM" id="SSF110849">
    <property type="entry name" value="ParB/Sulfiredoxin"/>
    <property type="match status" value="1"/>
</dbReference>
<dbReference type="RefSeq" id="WP_074827971.1">
    <property type="nucleotide sequence ID" value="NZ_FNTI01000001.1"/>
</dbReference>
<dbReference type="InterPro" id="IPR050336">
    <property type="entry name" value="Chromosome_partition/occlusion"/>
</dbReference>
<dbReference type="Proteomes" id="UP000183208">
    <property type="component" value="Unassembled WGS sequence"/>
</dbReference>
<name>A0A1M7GPT4_9BRAD</name>
<feature type="region of interest" description="Disordered" evidence="2">
    <location>
        <begin position="312"/>
        <end position="339"/>
    </location>
</feature>
<dbReference type="Gene3D" id="3.90.1530.30">
    <property type="match status" value="1"/>
</dbReference>
<dbReference type="GO" id="GO:0003677">
    <property type="term" value="F:DNA binding"/>
    <property type="evidence" value="ECO:0007669"/>
    <property type="project" value="InterPro"/>
</dbReference>
<dbReference type="InterPro" id="IPR036086">
    <property type="entry name" value="ParB/Sulfiredoxin_sf"/>
</dbReference>
<comment type="similarity">
    <text evidence="1">Belongs to the ParB family.</text>
</comment>
<evidence type="ECO:0000256" key="2">
    <source>
        <dbReference type="SAM" id="MobiDB-lite"/>
    </source>
</evidence>
<dbReference type="InterPro" id="IPR004437">
    <property type="entry name" value="ParB/RepB/Spo0J"/>
</dbReference>
<reference evidence="4 5" key="1">
    <citation type="submission" date="2016-10" db="EMBL/GenBank/DDBJ databases">
        <authorList>
            <person name="de Groot N.N."/>
        </authorList>
    </citation>
    <scope>NUCLEOTIDE SEQUENCE [LARGE SCALE GENOMIC DNA]</scope>
    <source>
        <strain evidence="4 5">GAS522</strain>
    </source>
</reference>
<evidence type="ECO:0000313" key="4">
    <source>
        <dbReference type="EMBL" id="SEE21684.1"/>
    </source>
</evidence>
<feature type="domain" description="ParB-like N-terminal" evidence="3">
    <location>
        <begin position="4"/>
        <end position="102"/>
    </location>
</feature>
<evidence type="ECO:0000259" key="3">
    <source>
        <dbReference type="SMART" id="SM00470"/>
    </source>
</evidence>
<dbReference type="PANTHER" id="PTHR33375">
    <property type="entry name" value="CHROMOSOME-PARTITIONING PROTEIN PARB-RELATED"/>
    <property type="match status" value="1"/>
</dbReference>
<dbReference type="AlphaFoldDB" id="A0A1M7GPT4"/>
<organism evidence="4 5">
    <name type="scientific">Bradyrhizobium lablabi</name>
    <dbReference type="NCBI Taxonomy" id="722472"/>
    <lineage>
        <taxon>Bacteria</taxon>
        <taxon>Pseudomonadati</taxon>
        <taxon>Pseudomonadota</taxon>
        <taxon>Alphaproteobacteria</taxon>
        <taxon>Hyphomicrobiales</taxon>
        <taxon>Nitrobacteraceae</taxon>
        <taxon>Bradyrhizobium</taxon>
    </lineage>
</organism>
<dbReference type="InterPro" id="IPR003115">
    <property type="entry name" value="ParB_N"/>
</dbReference>
<dbReference type="NCBIfam" id="TIGR00180">
    <property type="entry name" value="parB_part"/>
    <property type="match status" value="1"/>
</dbReference>
<dbReference type="SMART" id="SM00470">
    <property type="entry name" value="ParB"/>
    <property type="match status" value="1"/>
</dbReference>
<sequence>MDLQHIPLSNLKVATVNVRHGRKPPDVSDILPSIRARGVLQPLLVRPVEEGFEIIAGRRRYFAASKVAEEQGAAPDEVLLPCAVTATGDDTGAMEASLIENVARQPMDELQEYEAFAKLLKQGRKVEEIAATFGVTELRVKQRLAIAIASLHPKIKEAFRAGTIEGEDLRLLTSATRSQQKEWVEALATEAGPDDDGEGAPRGFRLKRWLFGGEQIATKVALFPLANYPGNIVTDLFGDVGYFSDHDAFWGLQNTAIAQLRDDLTGKGWQQATVMERGSRFHDWQYDEVALEDGGHAFIEVGSNGEIEVHAGYRDRDERDADDGEAQGGNATGTPERSTIAKAELTKAAENYLALHRHAIVRAELLSRPGIALRLAVAHIVAGSPLWSVRPEPQRADKEAIAESVAAGRAQAAFETERTAIFELVDLEPSHYGTLTRGNADAYRGAAVLARLLTLPDEQVLRVLTLLMAETLCARSSLVEAAGFLVAPDVARWWAADDAFLDLVRDRGAVNAMLADVAGADTAAANVSETTKVQRKIIRDCLNGEGRDKTEGWVPRYMAFPPHAYDAAKTLQAASDWEAVKDLFTGA</sequence>
<evidence type="ECO:0000313" key="5">
    <source>
        <dbReference type="Proteomes" id="UP000183208"/>
    </source>
</evidence>
<dbReference type="Pfam" id="PF02195">
    <property type="entry name" value="ParB_N"/>
    <property type="match status" value="1"/>
</dbReference>
<dbReference type="SUPFAM" id="SSF109709">
    <property type="entry name" value="KorB DNA-binding domain-like"/>
    <property type="match status" value="1"/>
</dbReference>
<proteinExistence type="inferred from homology"/>
<evidence type="ECO:0000256" key="1">
    <source>
        <dbReference type="ARBA" id="ARBA00006295"/>
    </source>
</evidence>
<dbReference type="PANTHER" id="PTHR33375:SF7">
    <property type="entry name" value="CHROMOSOME 2-PARTITIONING PROTEIN PARB-RELATED"/>
    <property type="match status" value="1"/>
</dbReference>
<dbReference type="GO" id="GO:0005694">
    <property type="term" value="C:chromosome"/>
    <property type="evidence" value="ECO:0007669"/>
    <property type="project" value="TreeGrafter"/>
</dbReference>
<dbReference type="GO" id="GO:0007059">
    <property type="term" value="P:chromosome segregation"/>
    <property type="evidence" value="ECO:0007669"/>
    <property type="project" value="TreeGrafter"/>
</dbReference>
<gene>
    <name evidence="4" type="ORF">SAMN05444171_6686</name>
</gene>
<dbReference type="OrthoDB" id="9813122at2"/>